<reference evidence="9 10" key="1">
    <citation type="journal article" date="2020" name="ISME J.">
        <title>Uncovering the hidden diversity of litter-decomposition mechanisms in mushroom-forming fungi.</title>
        <authorList>
            <person name="Floudas D."/>
            <person name="Bentzer J."/>
            <person name="Ahren D."/>
            <person name="Johansson T."/>
            <person name="Persson P."/>
            <person name="Tunlid A."/>
        </authorList>
    </citation>
    <scope>NUCLEOTIDE SEQUENCE [LARGE SCALE GENOMIC DNA]</scope>
    <source>
        <strain evidence="9 10">CBS 146.42</strain>
    </source>
</reference>
<dbReference type="GO" id="GO:0006950">
    <property type="term" value="P:response to stress"/>
    <property type="evidence" value="ECO:0007669"/>
    <property type="project" value="UniProtKB-ARBA"/>
</dbReference>
<keyword evidence="3 7" id="KW-0812">Transmembrane</keyword>
<gene>
    <name evidence="9" type="ORF">D9756_008248</name>
</gene>
<feature type="region of interest" description="Disordered" evidence="8">
    <location>
        <begin position="212"/>
        <end position="231"/>
    </location>
</feature>
<proteinExistence type="inferred from homology"/>
<evidence type="ECO:0000256" key="4">
    <source>
        <dbReference type="ARBA" id="ARBA00022824"/>
    </source>
</evidence>
<dbReference type="InterPro" id="IPR007599">
    <property type="entry name" value="DER1"/>
</dbReference>
<name>A0A8H5D002_9AGAR</name>
<dbReference type="Proteomes" id="UP000559027">
    <property type="component" value="Unassembled WGS sequence"/>
</dbReference>
<feature type="region of interest" description="Disordered" evidence="8">
    <location>
        <begin position="240"/>
        <end position="264"/>
    </location>
</feature>
<comment type="caution">
    <text evidence="9">The sequence shown here is derived from an EMBL/GenBank/DDBJ whole genome shotgun (WGS) entry which is preliminary data.</text>
</comment>
<comment type="subcellular location">
    <subcellularLocation>
        <location evidence="1 7">Endoplasmic reticulum membrane</location>
        <topology evidence="1 7">Multi-pass membrane protein</topology>
    </subcellularLocation>
</comment>
<comment type="function">
    <text evidence="7">May be involved in the degradation of misfolded endoplasmic reticulum (ER) luminal proteins.</text>
</comment>
<evidence type="ECO:0000313" key="9">
    <source>
        <dbReference type="EMBL" id="KAF5351137.1"/>
    </source>
</evidence>
<evidence type="ECO:0000256" key="5">
    <source>
        <dbReference type="ARBA" id="ARBA00022989"/>
    </source>
</evidence>
<dbReference type="EMBL" id="JAACJO010000013">
    <property type="protein sequence ID" value="KAF5351137.1"/>
    <property type="molecule type" value="Genomic_DNA"/>
</dbReference>
<dbReference type="Pfam" id="PF04511">
    <property type="entry name" value="DER1"/>
    <property type="match status" value="1"/>
</dbReference>
<feature type="compositionally biased region" description="Low complexity" evidence="8">
    <location>
        <begin position="240"/>
        <end position="258"/>
    </location>
</feature>
<feature type="transmembrane region" description="Helical" evidence="7">
    <location>
        <begin position="94"/>
        <end position="112"/>
    </location>
</feature>
<evidence type="ECO:0000256" key="1">
    <source>
        <dbReference type="ARBA" id="ARBA00004477"/>
    </source>
</evidence>
<comment type="similarity">
    <text evidence="2 7">Belongs to the derlin family.</text>
</comment>
<dbReference type="SUPFAM" id="SSF144091">
    <property type="entry name" value="Rhomboid-like"/>
    <property type="match status" value="1"/>
</dbReference>
<dbReference type="PANTHER" id="PTHR11009">
    <property type="entry name" value="DER1-LIKE PROTEIN, DERLIN"/>
    <property type="match status" value="1"/>
</dbReference>
<evidence type="ECO:0000256" key="6">
    <source>
        <dbReference type="ARBA" id="ARBA00023136"/>
    </source>
</evidence>
<dbReference type="AlphaFoldDB" id="A0A8H5D002"/>
<accession>A0A8H5D002</accession>
<protein>
    <recommendedName>
        <fullName evidence="7">Derlin</fullName>
    </recommendedName>
</protein>
<dbReference type="GO" id="GO:0005789">
    <property type="term" value="C:endoplasmic reticulum membrane"/>
    <property type="evidence" value="ECO:0007669"/>
    <property type="project" value="UniProtKB-SubCell"/>
</dbReference>
<keyword evidence="6 7" id="KW-0472">Membrane</keyword>
<evidence type="ECO:0000313" key="10">
    <source>
        <dbReference type="Proteomes" id="UP000559027"/>
    </source>
</evidence>
<evidence type="ECO:0000256" key="7">
    <source>
        <dbReference type="RuleBase" id="RU363059"/>
    </source>
</evidence>
<evidence type="ECO:0000256" key="2">
    <source>
        <dbReference type="ARBA" id="ARBA00008917"/>
    </source>
</evidence>
<evidence type="ECO:0000256" key="3">
    <source>
        <dbReference type="ARBA" id="ARBA00022692"/>
    </source>
</evidence>
<keyword evidence="5 7" id="KW-1133">Transmembrane helix</keyword>
<feature type="transmembrane region" description="Helical" evidence="7">
    <location>
        <begin position="23"/>
        <end position="47"/>
    </location>
</feature>
<keyword evidence="4 7" id="KW-0256">Endoplasmic reticulum</keyword>
<keyword evidence="10" id="KW-1185">Reference proteome</keyword>
<evidence type="ECO:0000256" key="8">
    <source>
        <dbReference type="SAM" id="MobiDB-lite"/>
    </source>
</evidence>
<dbReference type="InterPro" id="IPR035952">
    <property type="entry name" value="Rhomboid-like_sf"/>
</dbReference>
<sequence>MDQFLAEIRKIPPITRFLAGSSLAVTIPVLMNLVSGYGIVFVPELVFRKLELWRLHTSFFLGSGGINYIFELVMLYRTADQLESGPYAGRSADLAWQLLFVGASIIGLTRPLNSFLFSRPLLVALAYLSSSLAPPGAQTSLFGLITLPVQYFPYIMIGMDLLMGGPAAAAQAIAGAVTGHAWLWGVWGMTLGSTGPLAGYARAPKWLENWLDGPNRRPPQSGTTGAGGARMAAGGVHVVAPRGAQPSGSSSGYSWGRGQRLGSD</sequence>
<dbReference type="OrthoDB" id="1716531at2759"/>
<feature type="transmembrane region" description="Helical" evidence="7">
    <location>
        <begin position="59"/>
        <end position="79"/>
    </location>
</feature>
<organism evidence="9 10">
    <name type="scientific">Leucocoprinus leucothites</name>
    <dbReference type="NCBI Taxonomy" id="201217"/>
    <lineage>
        <taxon>Eukaryota</taxon>
        <taxon>Fungi</taxon>
        <taxon>Dikarya</taxon>
        <taxon>Basidiomycota</taxon>
        <taxon>Agaricomycotina</taxon>
        <taxon>Agaricomycetes</taxon>
        <taxon>Agaricomycetidae</taxon>
        <taxon>Agaricales</taxon>
        <taxon>Agaricineae</taxon>
        <taxon>Agaricaceae</taxon>
        <taxon>Leucocoprinus</taxon>
    </lineage>
</organism>
<feature type="transmembrane region" description="Helical" evidence="7">
    <location>
        <begin position="124"/>
        <end position="145"/>
    </location>
</feature>
<feature type="transmembrane region" description="Helical" evidence="7">
    <location>
        <begin position="151"/>
        <end position="174"/>
    </location>
</feature>